<dbReference type="EMBL" id="FZNO01000055">
    <property type="protein sequence ID" value="SNR98422.1"/>
    <property type="molecule type" value="Genomic_DNA"/>
</dbReference>
<organism evidence="2 3">
    <name type="scientific">Blastococcus mobilis</name>
    <dbReference type="NCBI Taxonomy" id="1938746"/>
    <lineage>
        <taxon>Bacteria</taxon>
        <taxon>Bacillati</taxon>
        <taxon>Actinomycetota</taxon>
        <taxon>Actinomycetes</taxon>
        <taxon>Geodermatophilales</taxon>
        <taxon>Geodermatophilaceae</taxon>
        <taxon>Blastococcus</taxon>
    </lineage>
</organism>
<proteinExistence type="predicted"/>
<accession>A0A239ASX8</accession>
<name>A0A239ASX8_9ACTN</name>
<dbReference type="Proteomes" id="UP000198403">
    <property type="component" value="Unassembled WGS sequence"/>
</dbReference>
<evidence type="ECO:0000256" key="1">
    <source>
        <dbReference type="SAM" id="MobiDB-lite"/>
    </source>
</evidence>
<sequence length="61" mass="6167">MSSQRSQPMADLDAEVRSVQVIDGCGDVRCGSAGRRAATDRSCTPPSGEAANDASDAANPG</sequence>
<keyword evidence="3" id="KW-1185">Reference proteome</keyword>
<protein>
    <submittedName>
        <fullName evidence="2">Uncharacterized protein</fullName>
    </submittedName>
</protein>
<evidence type="ECO:0000313" key="3">
    <source>
        <dbReference type="Proteomes" id="UP000198403"/>
    </source>
</evidence>
<reference evidence="2 3" key="1">
    <citation type="submission" date="2017-06" db="EMBL/GenBank/DDBJ databases">
        <authorList>
            <person name="Kim H.J."/>
            <person name="Triplett B.A."/>
        </authorList>
    </citation>
    <scope>NUCLEOTIDE SEQUENCE [LARGE SCALE GENOMIC DNA]</scope>
    <source>
        <strain evidence="2 3">DSM 44272</strain>
    </source>
</reference>
<feature type="region of interest" description="Disordered" evidence="1">
    <location>
        <begin position="27"/>
        <end position="61"/>
    </location>
</feature>
<dbReference type="AlphaFoldDB" id="A0A239ASX8"/>
<gene>
    <name evidence="2" type="ORF">SAMN06272737_1557</name>
</gene>
<evidence type="ECO:0000313" key="2">
    <source>
        <dbReference type="EMBL" id="SNR98422.1"/>
    </source>
</evidence>